<reference evidence="6" key="1">
    <citation type="journal article" date="2020" name="Fungal Divers.">
        <title>Resolving the Mortierellaceae phylogeny through synthesis of multi-gene phylogenetics and phylogenomics.</title>
        <authorList>
            <person name="Vandepol N."/>
            <person name="Liber J."/>
            <person name="Desiro A."/>
            <person name="Na H."/>
            <person name="Kennedy M."/>
            <person name="Barry K."/>
            <person name="Grigoriev I.V."/>
            <person name="Miller A.N."/>
            <person name="O'Donnell K."/>
            <person name="Stajich J.E."/>
            <person name="Bonito G."/>
        </authorList>
    </citation>
    <scope>NUCLEOTIDE SEQUENCE</scope>
    <source>
        <strain evidence="6">BC1065</strain>
    </source>
</reference>
<dbReference type="InterPro" id="IPR013149">
    <property type="entry name" value="ADH-like_C"/>
</dbReference>
<dbReference type="Proteomes" id="UP000807716">
    <property type="component" value="Unassembled WGS sequence"/>
</dbReference>
<dbReference type="GO" id="GO:0046872">
    <property type="term" value="F:metal ion binding"/>
    <property type="evidence" value="ECO:0007669"/>
    <property type="project" value="UniProtKB-KW"/>
</dbReference>
<keyword evidence="7" id="KW-1185">Reference proteome</keyword>
<evidence type="ECO:0000259" key="5">
    <source>
        <dbReference type="Pfam" id="PF00107"/>
    </source>
</evidence>
<dbReference type="InterPro" id="IPR011032">
    <property type="entry name" value="GroES-like_sf"/>
</dbReference>
<dbReference type="Pfam" id="PF00107">
    <property type="entry name" value="ADH_zinc_N"/>
    <property type="match status" value="1"/>
</dbReference>
<dbReference type="Gene3D" id="3.40.50.720">
    <property type="entry name" value="NAD(P)-binding Rossmann-like Domain"/>
    <property type="match status" value="1"/>
</dbReference>
<evidence type="ECO:0000256" key="4">
    <source>
        <dbReference type="ARBA" id="ARBA00023002"/>
    </source>
</evidence>
<comment type="cofactor">
    <cofactor evidence="1">
        <name>Zn(2+)</name>
        <dbReference type="ChEBI" id="CHEBI:29105"/>
    </cofactor>
</comment>
<gene>
    <name evidence="6" type="ORF">DFQ27_004684</name>
</gene>
<dbReference type="EMBL" id="JAAAJB010000328">
    <property type="protein sequence ID" value="KAG0258371.1"/>
    <property type="molecule type" value="Genomic_DNA"/>
</dbReference>
<keyword evidence="2" id="KW-0479">Metal-binding</keyword>
<protein>
    <recommendedName>
        <fullName evidence="5">Alcohol dehydrogenase-like C-terminal domain-containing protein</fullName>
    </recommendedName>
</protein>
<accession>A0A9P6Q4L9</accession>
<evidence type="ECO:0000256" key="1">
    <source>
        <dbReference type="ARBA" id="ARBA00001947"/>
    </source>
</evidence>
<keyword evidence="4" id="KW-0560">Oxidoreductase</keyword>
<dbReference type="OrthoDB" id="1879366at2759"/>
<name>A0A9P6Q4L9_9FUNG</name>
<evidence type="ECO:0000313" key="7">
    <source>
        <dbReference type="Proteomes" id="UP000807716"/>
    </source>
</evidence>
<evidence type="ECO:0000313" key="6">
    <source>
        <dbReference type="EMBL" id="KAG0258371.1"/>
    </source>
</evidence>
<dbReference type="SUPFAM" id="SSF50129">
    <property type="entry name" value="GroES-like"/>
    <property type="match status" value="1"/>
</dbReference>
<dbReference type="InterPro" id="IPR036291">
    <property type="entry name" value="NAD(P)-bd_dom_sf"/>
</dbReference>
<evidence type="ECO:0000256" key="2">
    <source>
        <dbReference type="ARBA" id="ARBA00022723"/>
    </source>
</evidence>
<dbReference type="SUPFAM" id="SSF51735">
    <property type="entry name" value="NAD(P)-binding Rossmann-fold domains"/>
    <property type="match status" value="1"/>
</dbReference>
<feature type="domain" description="Alcohol dehydrogenase-like C-terminal" evidence="5">
    <location>
        <begin position="53"/>
        <end position="175"/>
    </location>
</feature>
<organism evidence="6 7">
    <name type="scientific">Actinomortierella ambigua</name>
    <dbReference type="NCBI Taxonomy" id="1343610"/>
    <lineage>
        <taxon>Eukaryota</taxon>
        <taxon>Fungi</taxon>
        <taxon>Fungi incertae sedis</taxon>
        <taxon>Mucoromycota</taxon>
        <taxon>Mortierellomycotina</taxon>
        <taxon>Mortierellomycetes</taxon>
        <taxon>Mortierellales</taxon>
        <taxon>Mortierellaceae</taxon>
        <taxon>Actinomortierella</taxon>
    </lineage>
</organism>
<proteinExistence type="predicted"/>
<sequence length="213" mass="23630">MNQQCKKMAFTYNDVYKTKGRSPAVTYGGYADRVRVPGEFAYKIPAAISSAEGHLAIQWAAALKAKEVFAISTSDSKRDEAKKLGATKFINSRKKEETETLASMIDILLVTSFGPDTDYNQLLGWVNDNGHVIMLALPEEPMKVNATSLIFRNVSLTGSLIGGRRLTQEMLDFAAKHNVRPMIEKMAMSDANAAVRHMVEGHPRYRIVMETGK</sequence>
<dbReference type="PANTHER" id="PTHR42683">
    <property type="entry name" value="ALDEHYDE REDUCTASE"/>
    <property type="match status" value="1"/>
</dbReference>
<keyword evidence="3" id="KW-0862">Zinc</keyword>
<evidence type="ECO:0000256" key="3">
    <source>
        <dbReference type="ARBA" id="ARBA00022833"/>
    </source>
</evidence>
<dbReference type="Gene3D" id="3.90.180.10">
    <property type="entry name" value="Medium-chain alcohol dehydrogenases, catalytic domain"/>
    <property type="match status" value="2"/>
</dbReference>
<dbReference type="FunFam" id="3.40.50.720:FF:000022">
    <property type="entry name" value="Cinnamyl alcohol dehydrogenase"/>
    <property type="match status" value="1"/>
</dbReference>
<dbReference type="GO" id="GO:0016616">
    <property type="term" value="F:oxidoreductase activity, acting on the CH-OH group of donors, NAD or NADP as acceptor"/>
    <property type="evidence" value="ECO:0007669"/>
    <property type="project" value="InterPro"/>
</dbReference>
<comment type="caution">
    <text evidence="6">The sequence shown here is derived from an EMBL/GenBank/DDBJ whole genome shotgun (WGS) entry which is preliminary data.</text>
</comment>
<dbReference type="AlphaFoldDB" id="A0A9P6Q4L9"/>
<dbReference type="InterPro" id="IPR047109">
    <property type="entry name" value="CAD-like"/>
</dbReference>